<dbReference type="STRING" id="197461.A3843_06380"/>
<dbReference type="InterPro" id="IPR003333">
    <property type="entry name" value="CMAS"/>
</dbReference>
<accession>A0A1U7JJN1</accession>
<sequence length="415" mass="47547">MRALARMLEPFLEKGRLTIIDAQNTRYELGGRAPGPEAVIRFHDRWLPMKLMWDPELKGAEAYMDGRLTLEEGTHVNDLVSVFTVNRGPLNATPLQKMLWSFKEGHTRKKQRLNLHRNKAQVRHHYDLNTDLYRLFLDDGLNYSCAYYRSPEDTLEQAQAAKLDHLIAKLDLKPGMEVLEIGGGWGSLAIRIAQAGAKVKVLNVSPEQIKIAEQRVAALGLQNSVEFICKDYNEFHGQFDRIISVGMMEHVGIGNFEAYFAKVKECLTPTGYAVIHSIGRYTPPGTTGPFLLKYIFPGGYVPALSEVFAATEKQDLWVCDAEILRLHYYYTLRDWRRRFEANWDKAKALYDERFCRMWQLYLGACEVGFREGSTMVVQLLVSRERDAVPIIRDFITDNERQMQAIESDSNRSQSA</sequence>
<dbReference type="SUPFAM" id="SSF53335">
    <property type="entry name" value="S-adenosyl-L-methionine-dependent methyltransferases"/>
    <property type="match status" value="1"/>
</dbReference>
<evidence type="ECO:0000256" key="2">
    <source>
        <dbReference type="ARBA" id="ARBA00022603"/>
    </source>
</evidence>
<dbReference type="Gene3D" id="3.40.50.150">
    <property type="entry name" value="Vaccinia Virus protein VP39"/>
    <property type="match status" value="1"/>
</dbReference>
<dbReference type="GO" id="GO:0008168">
    <property type="term" value="F:methyltransferase activity"/>
    <property type="evidence" value="ECO:0007669"/>
    <property type="project" value="UniProtKB-KW"/>
</dbReference>
<dbReference type="Proteomes" id="UP000185783">
    <property type="component" value="Unassembled WGS sequence"/>
</dbReference>
<dbReference type="CDD" id="cd02440">
    <property type="entry name" value="AdoMet_MTases"/>
    <property type="match status" value="1"/>
</dbReference>
<name>A0A1U7JJN1_9HYPH</name>
<evidence type="ECO:0000313" key="8">
    <source>
        <dbReference type="Proteomes" id="UP000185783"/>
    </source>
</evidence>
<dbReference type="AlphaFoldDB" id="A0A1U7JJN1"/>
<gene>
    <name evidence="7" type="ORF">A3843_06380</name>
</gene>
<keyword evidence="5" id="KW-0443">Lipid metabolism</keyword>
<keyword evidence="3" id="KW-0808">Transferase</keyword>
<comment type="caution">
    <text evidence="7">The sequence shown here is derived from an EMBL/GenBank/DDBJ whole genome shotgun (WGS) entry which is preliminary data.</text>
</comment>
<organism evidence="7 8">
    <name type="scientific">Pseudovibrio exalbescens</name>
    <dbReference type="NCBI Taxonomy" id="197461"/>
    <lineage>
        <taxon>Bacteria</taxon>
        <taxon>Pseudomonadati</taxon>
        <taxon>Pseudomonadota</taxon>
        <taxon>Alphaproteobacteria</taxon>
        <taxon>Hyphomicrobiales</taxon>
        <taxon>Stappiaceae</taxon>
        <taxon>Pseudovibrio</taxon>
    </lineage>
</organism>
<dbReference type="InterPro" id="IPR050723">
    <property type="entry name" value="CFA/CMAS"/>
</dbReference>
<dbReference type="InterPro" id="IPR029063">
    <property type="entry name" value="SAM-dependent_MTases_sf"/>
</dbReference>
<evidence type="ECO:0000256" key="1">
    <source>
        <dbReference type="ARBA" id="ARBA00010815"/>
    </source>
</evidence>
<proteinExistence type="inferred from homology"/>
<dbReference type="PANTHER" id="PTHR43667">
    <property type="entry name" value="CYCLOPROPANE-FATTY-ACYL-PHOSPHOLIPID SYNTHASE"/>
    <property type="match status" value="1"/>
</dbReference>
<keyword evidence="2" id="KW-0489">Methyltransferase</keyword>
<protein>
    <submittedName>
        <fullName evidence="7">Cyclopropane-fatty-acyl-phospholipid synthase</fullName>
    </submittedName>
</protein>
<dbReference type="RefSeq" id="WP_028481423.1">
    <property type="nucleotide sequence ID" value="NZ_LVVZ01000010.1"/>
</dbReference>
<dbReference type="EMBL" id="LVVZ01000010">
    <property type="protein sequence ID" value="OKL44904.1"/>
    <property type="molecule type" value="Genomic_DNA"/>
</dbReference>
<evidence type="ECO:0000256" key="6">
    <source>
        <dbReference type="PIRSR" id="PIRSR003085-1"/>
    </source>
</evidence>
<evidence type="ECO:0000256" key="5">
    <source>
        <dbReference type="ARBA" id="ARBA00023098"/>
    </source>
</evidence>
<comment type="similarity">
    <text evidence="1">Belongs to the CFA/CMAS family.</text>
</comment>
<keyword evidence="4" id="KW-0949">S-adenosyl-L-methionine</keyword>
<dbReference type="GO" id="GO:0008610">
    <property type="term" value="P:lipid biosynthetic process"/>
    <property type="evidence" value="ECO:0007669"/>
    <property type="project" value="InterPro"/>
</dbReference>
<dbReference type="PIRSF" id="PIRSF003085">
    <property type="entry name" value="CMAS"/>
    <property type="match status" value="1"/>
</dbReference>
<dbReference type="Pfam" id="PF02353">
    <property type="entry name" value="CMAS"/>
    <property type="match status" value="1"/>
</dbReference>
<dbReference type="OrthoDB" id="9782855at2"/>
<evidence type="ECO:0000256" key="4">
    <source>
        <dbReference type="ARBA" id="ARBA00022691"/>
    </source>
</evidence>
<dbReference type="GO" id="GO:0032259">
    <property type="term" value="P:methylation"/>
    <property type="evidence" value="ECO:0007669"/>
    <property type="project" value="UniProtKB-KW"/>
</dbReference>
<evidence type="ECO:0000256" key="3">
    <source>
        <dbReference type="ARBA" id="ARBA00022679"/>
    </source>
</evidence>
<dbReference type="PANTHER" id="PTHR43667:SF1">
    <property type="entry name" value="CYCLOPROPANE-FATTY-ACYL-PHOSPHOLIPID SYNTHASE"/>
    <property type="match status" value="1"/>
</dbReference>
<reference evidence="7 8" key="1">
    <citation type="submission" date="2016-03" db="EMBL/GenBank/DDBJ databases">
        <title>Genome sequence of Nesiotobacter sp. nov., a moderately halophilic alphaproteobacterium isolated from the Yellow Sea, China.</title>
        <authorList>
            <person name="Zhang G."/>
            <person name="Zhang R."/>
        </authorList>
    </citation>
    <scope>NUCLEOTIDE SEQUENCE [LARGE SCALE GENOMIC DNA]</scope>
    <source>
        <strain evidence="7 8">WB1-6</strain>
    </source>
</reference>
<evidence type="ECO:0000313" key="7">
    <source>
        <dbReference type="EMBL" id="OKL44904.1"/>
    </source>
</evidence>
<feature type="active site" evidence="6">
    <location>
        <position position="365"/>
    </location>
</feature>
<keyword evidence="8" id="KW-1185">Reference proteome</keyword>